<evidence type="ECO:0000313" key="1">
    <source>
        <dbReference type="EMBL" id="GIX69805.1"/>
    </source>
</evidence>
<comment type="caution">
    <text evidence="1">The sequence shown here is derived from an EMBL/GenBank/DDBJ whole genome shotgun (WGS) entry which is preliminary data.</text>
</comment>
<evidence type="ECO:0000313" key="2">
    <source>
        <dbReference type="Proteomes" id="UP001054945"/>
    </source>
</evidence>
<name>A0AAV4MC08_CAEEX</name>
<accession>A0AAV4MC08</accession>
<sequence>MLAEMDSCFLLETKMIQDAAKDCISEIAPEVQVFTKDFVMAACENKDMYKKLDECFAEYEANVEFKKQMELRPEIVSCYSEILKNTSWKH</sequence>
<organism evidence="1 2">
    <name type="scientific">Caerostris extrusa</name>
    <name type="common">Bark spider</name>
    <name type="synonym">Caerostris bankana</name>
    <dbReference type="NCBI Taxonomy" id="172846"/>
    <lineage>
        <taxon>Eukaryota</taxon>
        <taxon>Metazoa</taxon>
        <taxon>Ecdysozoa</taxon>
        <taxon>Arthropoda</taxon>
        <taxon>Chelicerata</taxon>
        <taxon>Arachnida</taxon>
        <taxon>Araneae</taxon>
        <taxon>Araneomorphae</taxon>
        <taxon>Entelegynae</taxon>
        <taxon>Araneoidea</taxon>
        <taxon>Araneidae</taxon>
        <taxon>Caerostris</taxon>
    </lineage>
</organism>
<proteinExistence type="predicted"/>
<gene>
    <name evidence="1" type="ORF">CEXT_453941</name>
</gene>
<keyword evidence="2" id="KW-1185">Reference proteome</keyword>
<protein>
    <submittedName>
        <fullName evidence="1">Uncharacterized protein</fullName>
    </submittedName>
</protein>
<dbReference type="Proteomes" id="UP001054945">
    <property type="component" value="Unassembled WGS sequence"/>
</dbReference>
<dbReference type="AlphaFoldDB" id="A0AAV4MC08"/>
<dbReference type="EMBL" id="BPLR01002085">
    <property type="protein sequence ID" value="GIX69805.1"/>
    <property type="molecule type" value="Genomic_DNA"/>
</dbReference>
<reference evidence="1 2" key="1">
    <citation type="submission" date="2021-06" db="EMBL/GenBank/DDBJ databases">
        <title>Caerostris extrusa draft genome.</title>
        <authorList>
            <person name="Kono N."/>
            <person name="Arakawa K."/>
        </authorList>
    </citation>
    <scope>NUCLEOTIDE SEQUENCE [LARGE SCALE GENOMIC DNA]</scope>
</reference>